<gene>
    <name evidence="2" type="ORF">D1970_07925</name>
</gene>
<proteinExistence type="predicted"/>
<dbReference type="OrthoDB" id="2588856at2"/>
<evidence type="ECO:0000259" key="1">
    <source>
        <dbReference type="Pfam" id="PF13349"/>
    </source>
</evidence>
<accession>A0A398B937</accession>
<dbReference type="InterPro" id="IPR025164">
    <property type="entry name" value="Toastrack_DUF4097"/>
</dbReference>
<evidence type="ECO:0000313" key="2">
    <source>
        <dbReference type="EMBL" id="RID86024.1"/>
    </source>
</evidence>
<dbReference type="Pfam" id="PF13349">
    <property type="entry name" value="DUF4097"/>
    <property type="match status" value="1"/>
</dbReference>
<dbReference type="AlphaFoldDB" id="A0A398B937"/>
<protein>
    <recommendedName>
        <fullName evidence="1">DUF4097 domain-containing protein</fullName>
    </recommendedName>
</protein>
<dbReference type="RefSeq" id="WP_119112344.1">
    <property type="nucleotide sequence ID" value="NZ_CBCSEO010000014.1"/>
</dbReference>
<name>A0A398B937_9BACI</name>
<organism evidence="2 3">
    <name type="scientific">Mesobacillus zeae</name>
    <dbReference type="NCBI Taxonomy" id="1917180"/>
    <lineage>
        <taxon>Bacteria</taxon>
        <taxon>Bacillati</taxon>
        <taxon>Bacillota</taxon>
        <taxon>Bacilli</taxon>
        <taxon>Bacillales</taxon>
        <taxon>Bacillaceae</taxon>
        <taxon>Mesobacillus</taxon>
    </lineage>
</organism>
<evidence type="ECO:0000313" key="3">
    <source>
        <dbReference type="Proteomes" id="UP000265816"/>
    </source>
</evidence>
<dbReference type="EMBL" id="QWVT01000014">
    <property type="protein sequence ID" value="RID86024.1"/>
    <property type="molecule type" value="Genomic_DNA"/>
</dbReference>
<comment type="caution">
    <text evidence="2">The sequence shown here is derived from an EMBL/GenBank/DDBJ whole genome shotgun (WGS) entry which is preliminary data.</text>
</comment>
<feature type="domain" description="DUF4097" evidence="1">
    <location>
        <begin position="47"/>
        <end position="180"/>
    </location>
</feature>
<keyword evidence="3" id="KW-1185">Reference proteome</keyword>
<reference evidence="2 3" key="1">
    <citation type="submission" date="2018-08" db="EMBL/GenBank/DDBJ databases">
        <title>Bacillus jemisoniae sp. nov., Bacillus chryseoplanitiae sp. nov., Bacillus resnikiae sp. nov., and Bacillus frankliniae sp. nov., isolated from Viking spacecraft and associated surfaces.</title>
        <authorList>
            <person name="Seuylemezian A."/>
            <person name="Vaishampayan P."/>
        </authorList>
    </citation>
    <scope>NUCLEOTIDE SEQUENCE [LARGE SCALE GENOMIC DNA]</scope>
    <source>
        <strain evidence="2 3">JJ-247</strain>
    </source>
</reference>
<dbReference type="Proteomes" id="UP000265816">
    <property type="component" value="Unassembled WGS sequence"/>
</dbReference>
<sequence length="267" mass="29006">MPNIKRISVVALVLLLLGITGSILTLGTKKSAEEISEERTFEKGTFTNVDIHVDNAEVEIVPVNNETAKVELSGDREKDRKYSFDAAIEGDTLAVQLNEEKLKFYNFDLFESALAIKVYVPEKSYGKLRVNVGNGNVKAEKLGVKDVAVKTINGTIDLKDFESDNVAVESKNGKIHLENIDGDISGDVLNGKISLLTKDLSQNIDFETTNGQIDIQTEKEPTNATISVEAANGTVDVFGDSSRRTVIGNGENTIKLSTLNGKVTVSK</sequence>